<dbReference type="InterPro" id="IPR049142">
    <property type="entry name" value="MS_channel_1st"/>
</dbReference>
<dbReference type="SUPFAM" id="SSF82689">
    <property type="entry name" value="Mechanosensitive channel protein MscS (YggB), C-terminal domain"/>
    <property type="match status" value="1"/>
</dbReference>
<reference evidence="12" key="1">
    <citation type="journal article" date="2019" name="Int. J. Syst. Evol. Microbiol.">
        <title>Halobacteriovorax valvorus sp. nov., a novel prokaryotic predator isolated from coastal seawater of China.</title>
        <authorList>
            <person name="Chen M.-X."/>
        </authorList>
    </citation>
    <scope>NUCLEOTIDE SEQUENCE [LARGE SCALE GENOMIC DNA]</scope>
    <source>
        <strain evidence="12">BL9</strain>
    </source>
</reference>
<dbReference type="InterPro" id="IPR006685">
    <property type="entry name" value="MscS_channel_2nd"/>
</dbReference>
<dbReference type="PANTHER" id="PTHR30221">
    <property type="entry name" value="SMALL-CONDUCTANCE MECHANOSENSITIVE CHANNEL"/>
    <property type="match status" value="1"/>
</dbReference>
<dbReference type="Gene3D" id="2.30.30.60">
    <property type="match status" value="1"/>
</dbReference>
<dbReference type="InterPro" id="IPR049278">
    <property type="entry name" value="MS_channel_C"/>
</dbReference>
<evidence type="ECO:0000256" key="6">
    <source>
        <dbReference type="ARBA" id="ARBA00023136"/>
    </source>
</evidence>
<proteinExistence type="inferred from homology"/>
<dbReference type="InterPro" id="IPR045275">
    <property type="entry name" value="MscS_archaea/bacteria_type"/>
</dbReference>
<keyword evidence="6 7" id="KW-0472">Membrane</keyword>
<evidence type="ECO:0000256" key="3">
    <source>
        <dbReference type="ARBA" id="ARBA00022475"/>
    </source>
</evidence>
<dbReference type="Proteomes" id="UP000443582">
    <property type="component" value="Unassembled WGS sequence"/>
</dbReference>
<feature type="transmembrane region" description="Helical" evidence="7">
    <location>
        <begin position="30"/>
        <end position="50"/>
    </location>
</feature>
<evidence type="ECO:0000256" key="2">
    <source>
        <dbReference type="ARBA" id="ARBA00008017"/>
    </source>
</evidence>
<accession>A0ABY0IFX1</accession>
<evidence type="ECO:0000256" key="7">
    <source>
        <dbReference type="SAM" id="Phobius"/>
    </source>
</evidence>
<feature type="domain" description="Mechanosensitive ion channel MscS" evidence="8">
    <location>
        <begin position="118"/>
        <end position="183"/>
    </location>
</feature>
<feature type="domain" description="Mechanosensitive ion channel MscS C-terminal" evidence="9">
    <location>
        <begin position="191"/>
        <end position="275"/>
    </location>
</feature>
<dbReference type="Pfam" id="PF21088">
    <property type="entry name" value="MS_channel_1st"/>
    <property type="match status" value="1"/>
</dbReference>
<feature type="transmembrane region" description="Helical" evidence="7">
    <location>
        <begin position="70"/>
        <end position="88"/>
    </location>
</feature>
<gene>
    <name evidence="11" type="ORF">DAY19_09115</name>
</gene>
<dbReference type="Pfam" id="PF21082">
    <property type="entry name" value="MS_channel_3rd"/>
    <property type="match status" value="1"/>
</dbReference>
<dbReference type="InterPro" id="IPR008910">
    <property type="entry name" value="MSC_TM_helix"/>
</dbReference>
<dbReference type="InterPro" id="IPR023408">
    <property type="entry name" value="MscS_beta-dom_sf"/>
</dbReference>
<evidence type="ECO:0000259" key="8">
    <source>
        <dbReference type="Pfam" id="PF00924"/>
    </source>
</evidence>
<organism evidence="11 12">
    <name type="scientific">Halobacteriovorax vibrionivorans</name>
    <dbReference type="NCBI Taxonomy" id="2152716"/>
    <lineage>
        <taxon>Bacteria</taxon>
        <taxon>Pseudomonadati</taxon>
        <taxon>Bdellovibrionota</taxon>
        <taxon>Bacteriovoracia</taxon>
        <taxon>Bacteriovoracales</taxon>
        <taxon>Halobacteriovoraceae</taxon>
        <taxon>Halobacteriovorax</taxon>
    </lineage>
</organism>
<dbReference type="InterPro" id="IPR010920">
    <property type="entry name" value="LSM_dom_sf"/>
</dbReference>
<comment type="similarity">
    <text evidence="2">Belongs to the MscS (TC 1.A.23) family.</text>
</comment>
<name>A0ABY0IFX1_9BACT</name>
<feature type="domain" description="Mechanosensitive ion channel transmembrane helices 2/3" evidence="10">
    <location>
        <begin position="74"/>
        <end position="116"/>
    </location>
</feature>
<keyword evidence="3" id="KW-1003">Cell membrane</keyword>
<dbReference type="SUPFAM" id="SSF82861">
    <property type="entry name" value="Mechanosensitive channel protein MscS (YggB), transmembrane region"/>
    <property type="match status" value="1"/>
</dbReference>
<keyword evidence="5 7" id="KW-1133">Transmembrane helix</keyword>
<evidence type="ECO:0000259" key="10">
    <source>
        <dbReference type="Pfam" id="PF21088"/>
    </source>
</evidence>
<comment type="subcellular location">
    <subcellularLocation>
        <location evidence="1">Cell membrane</location>
        <topology evidence="1">Multi-pass membrane protein</topology>
    </subcellularLocation>
</comment>
<comment type="caution">
    <text evidence="11">The sequence shown here is derived from an EMBL/GenBank/DDBJ whole genome shotgun (WGS) entry which is preliminary data.</text>
</comment>
<evidence type="ECO:0000313" key="12">
    <source>
        <dbReference type="Proteomes" id="UP000443582"/>
    </source>
</evidence>
<evidence type="ECO:0000256" key="1">
    <source>
        <dbReference type="ARBA" id="ARBA00004651"/>
    </source>
</evidence>
<evidence type="ECO:0000313" key="11">
    <source>
        <dbReference type="EMBL" id="RZF21838.1"/>
    </source>
</evidence>
<sequence length="293" mass="32879">MEFNLFNHEKMISLLTEKLSLWYEAVIKNIPNLVVAFVVLIFFFYLGGVIRKGVNKVLPKISYKRSVNNLVSSIVNIVVILIGVFTALEIMGLEKTVTSILAGAGVIGIALGFAFQEIAANFVAGLLIAYREPYQLGDIIEIDTIIGQVTNIEFRITCVTTFQGLEVFIPNKDMFTKPFINYTSTPRRRVDLAVGVSYRDDLDKVEQVTKDALSSINGRIDDIPVEVFFEEFGDSSINLSARVWVHYNNGNAYFQARHEAVKTIKKFYDENGITIPFPIRTLEFGNSLDVNKG</sequence>
<dbReference type="InterPro" id="IPR011014">
    <property type="entry name" value="MscS_channel_TM-2"/>
</dbReference>
<keyword evidence="12" id="KW-1185">Reference proteome</keyword>
<dbReference type="Pfam" id="PF00924">
    <property type="entry name" value="MS_channel_2nd"/>
    <property type="match status" value="1"/>
</dbReference>
<dbReference type="Pfam" id="PF05552">
    <property type="entry name" value="MS_channel_1st_1"/>
    <property type="match status" value="1"/>
</dbReference>
<evidence type="ECO:0000256" key="4">
    <source>
        <dbReference type="ARBA" id="ARBA00022692"/>
    </source>
</evidence>
<keyword evidence="4 7" id="KW-0812">Transmembrane</keyword>
<dbReference type="InterPro" id="IPR011066">
    <property type="entry name" value="MscS_channel_C_sf"/>
</dbReference>
<protein>
    <submittedName>
        <fullName evidence="11">Mechanosensitive ion channel family protein</fullName>
    </submittedName>
</protein>
<dbReference type="PANTHER" id="PTHR30221:SF1">
    <property type="entry name" value="SMALL-CONDUCTANCE MECHANOSENSITIVE CHANNEL"/>
    <property type="match status" value="1"/>
</dbReference>
<dbReference type="Gene3D" id="3.30.70.100">
    <property type="match status" value="1"/>
</dbReference>
<feature type="transmembrane region" description="Helical" evidence="7">
    <location>
        <begin position="100"/>
        <end position="130"/>
    </location>
</feature>
<dbReference type="EMBL" id="QDKL01000002">
    <property type="protein sequence ID" value="RZF21838.1"/>
    <property type="molecule type" value="Genomic_DNA"/>
</dbReference>
<evidence type="ECO:0000259" key="9">
    <source>
        <dbReference type="Pfam" id="PF21082"/>
    </source>
</evidence>
<dbReference type="SUPFAM" id="SSF50182">
    <property type="entry name" value="Sm-like ribonucleoproteins"/>
    <property type="match status" value="1"/>
</dbReference>
<evidence type="ECO:0000256" key="5">
    <source>
        <dbReference type="ARBA" id="ARBA00022989"/>
    </source>
</evidence>
<dbReference type="Gene3D" id="1.10.287.1260">
    <property type="match status" value="1"/>
</dbReference>